<reference evidence="7" key="2">
    <citation type="journal article" date="2023" name="IMA Fungus">
        <title>Comparative genomic study of the Penicillium genus elucidates a diverse pangenome and 15 lateral gene transfer events.</title>
        <authorList>
            <person name="Petersen C."/>
            <person name="Sorensen T."/>
            <person name="Nielsen M.R."/>
            <person name="Sondergaard T.E."/>
            <person name="Sorensen J.L."/>
            <person name="Fitzpatrick D.A."/>
            <person name="Frisvad J.C."/>
            <person name="Nielsen K.L."/>
        </authorList>
    </citation>
    <scope>NUCLEOTIDE SEQUENCE</scope>
    <source>
        <strain evidence="7">IBT 29864</strain>
    </source>
</reference>
<dbReference type="GO" id="GO:0020037">
    <property type="term" value="F:heme binding"/>
    <property type="evidence" value="ECO:0007669"/>
    <property type="project" value="InterPro"/>
</dbReference>
<evidence type="ECO:0000256" key="6">
    <source>
        <dbReference type="RuleBase" id="RU000461"/>
    </source>
</evidence>
<dbReference type="GO" id="GO:0043386">
    <property type="term" value="P:mycotoxin biosynthetic process"/>
    <property type="evidence" value="ECO:0007669"/>
    <property type="project" value="UniProtKB-ARBA"/>
</dbReference>
<dbReference type="PRINTS" id="PR00463">
    <property type="entry name" value="EP450I"/>
</dbReference>
<dbReference type="AlphaFoldDB" id="A0A9W9VDY0"/>
<dbReference type="GO" id="GO:0004497">
    <property type="term" value="F:monooxygenase activity"/>
    <property type="evidence" value="ECO:0007669"/>
    <property type="project" value="UniProtKB-KW"/>
</dbReference>
<dbReference type="PROSITE" id="PS00086">
    <property type="entry name" value="CYTOCHROME_P450"/>
    <property type="match status" value="1"/>
</dbReference>
<accession>A0A9W9VDY0</accession>
<dbReference type="OrthoDB" id="1103324at2759"/>
<name>A0A9W9VDY0_9EURO</name>
<dbReference type="InterPro" id="IPR036396">
    <property type="entry name" value="Cyt_P450_sf"/>
</dbReference>
<comment type="cofactor">
    <cofactor evidence="5">
        <name>heme</name>
        <dbReference type="ChEBI" id="CHEBI:30413"/>
    </cofactor>
</comment>
<keyword evidence="8" id="KW-1185">Reference proteome</keyword>
<keyword evidence="4 5" id="KW-0408">Iron</keyword>
<dbReference type="InterPro" id="IPR017972">
    <property type="entry name" value="Cyt_P450_CS"/>
</dbReference>
<keyword evidence="5 6" id="KW-0349">Heme</keyword>
<dbReference type="Pfam" id="PF00067">
    <property type="entry name" value="p450"/>
    <property type="match status" value="1"/>
</dbReference>
<dbReference type="RefSeq" id="XP_056556062.1">
    <property type="nucleotide sequence ID" value="XM_056697537.1"/>
</dbReference>
<dbReference type="GO" id="GO:0016705">
    <property type="term" value="F:oxidoreductase activity, acting on paired donors, with incorporation or reduction of molecular oxygen"/>
    <property type="evidence" value="ECO:0007669"/>
    <property type="project" value="InterPro"/>
</dbReference>
<dbReference type="InterPro" id="IPR002401">
    <property type="entry name" value="Cyt_P450_E_grp-I"/>
</dbReference>
<evidence type="ECO:0000256" key="5">
    <source>
        <dbReference type="PIRSR" id="PIRSR602401-1"/>
    </source>
</evidence>
<sequence>MAVITFAFVLAVAAYGIVHLFIACRAKTRAPKGLQDVPFAGTGAQMGPQPQRQLQKWASKHGELFKTHLGREEWIYVNSPAAVKEIFDKQSQHTSSRAPSPVVSDLLSGGMRFLLMPYSPDWRKLRAIVHKLLTPKSSNTFMPSQLFEAKQLLWDILTDNANQKNFYMHIRRYTTSVVMTSTYGRRVPVWDCEDIHEIYGLMQEFSEAAQPGKHVAETFPLLAKLPTWMQWWRKSALQSFHRQAAIWMRYWATLKEQIDSKRAPECFVKQFIETDYEKNGISELQASFVAGTMIEAGSETTSSALNSCVKYFAAYPEAQAKAYAEVRRVVGENRMPTFDDEHDLPYIRACVKEVLRIRPVTNIGSPHYSTNDIIYKDYFIPANSVIVINQYALHFDPARYKDPEAFIPDRYLNHPLKAGAYSAHPDPYERDHFDFGAGRRICPGMHLAENSLFITIACIIWAFEILPPLENGKTGVVDVSDSAYENGANTLPKPSKLRFVPRSSRVENTLRTEWENAKKEGYMLGNIKVNVEGMVARGK</sequence>
<dbReference type="InterPro" id="IPR050364">
    <property type="entry name" value="Cytochrome_P450_fung"/>
</dbReference>
<keyword evidence="3 6" id="KW-0560">Oxidoreductase</keyword>
<evidence type="ECO:0000256" key="4">
    <source>
        <dbReference type="ARBA" id="ARBA00023004"/>
    </source>
</evidence>
<gene>
    <name evidence="7" type="ORF">N7496_004608</name>
</gene>
<dbReference type="EMBL" id="JAPZBS010000004">
    <property type="protein sequence ID" value="KAJ5377199.1"/>
    <property type="molecule type" value="Genomic_DNA"/>
</dbReference>
<dbReference type="GeneID" id="81436716"/>
<evidence type="ECO:0000313" key="7">
    <source>
        <dbReference type="EMBL" id="KAJ5377199.1"/>
    </source>
</evidence>
<dbReference type="CDD" id="cd11065">
    <property type="entry name" value="CYP64-like"/>
    <property type="match status" value="1"/>
</dbReference>
<evidence type="ECO:0000256" key="3">
    <source>
        <dbReference type="ARBA" id="ARBA00023002"/>
    </source>
</evidence>
<dbReference type="InterPro" id="IPR001128">
    <property type="entry name" value="Cyt_P450"/>
</dbReference>
<dbReference type="GO" id="GO:0005506">
    <property type="term" value="F:iron ion binding"/>
    <property type="evidence" value="ECO:0007669"/>
    <property type="project" value="InterPro"/>
</dbReference>
<dbReference type="Gene3D" id="1.10.630.10">
    <property type="entry name" value="Cytochrome P450"/>
    <property type="match status" value="1"/>
</dbReference>
<evidence type="ECO:0000256" key="2">
    <source>
        <dbReference type="ARBA" id="ARBA00022723"/>
    </source>
</evidence>
<dbReference type="Proteomes" id="UP001147782">
    <property type="component" value="Unassembled WGS sequence"/>
</dbReference>
<feature type="binding site" description="axial binding residue" evidence="5">
    <location>
        <position position="442"/>
    </location>
    <ligand>
        <name>heme</name>
        <dbReference type="ChEBI" id="CHEBI:30413"/>
    </ligand>
    <ligandPart>
        <name>Fe</name>
        <dbReference type="ChEBI" id="CHEBI:18248"/>
    </ligandPart>
</feature>
<dbReference type="SUPFAM" id="SSF48264">
    <property type="entry name" value="Cytochrome P450"/>
    <property type="match status" value="1"/>
</dbReference>
<evidence type="ECO:0008006" key="9">
    <source>
        <dbReference type="Google" id="ProtNLM"/>
    </source>
</evidence>
<evidence type="ECO:0000256" key="1">
    <source>
        <dbReference type="ARBA" id="ARBA00010617"/>
    </source>
</evidence>
<keyword evidence="2 5" id="KW-0479">Metal-binding</keyword>
<dbReference type="PANTHER" id="PTHR46300:SF11">
    <property type="entry name" value="OXIDOREDUCTASE, PUTATIVE-RELATED"/>
    <property type="match status" value="1"/>
</dbReference>
<evidence type="ECO:0000313" key="8">
    <source>
        <dbReference type="Proteomes" id="UP001147782"/>
    </source>
</evidence>
<proteinExistence type="inferred from homology"/>
<keyword evidence="6" id="KW-0503">Monooxygenase</keyword>
<reference evidence="7" key="1">
    <citation type="submission" date="2022-11" db="EMBL/GenBank/DDBJ databases">
        <authorList>
            <person name="Petersen C."/>
        </authorList>
    </citation>
    <scope>NUCLEOTIDE SEQUENCE</scope>
    <source>
        <strain evidence="7">IBT 29864</strain>
    </source>
</reference>
<comment type="similarity">
    <text evidence="1 6">Belongs to the cytochrome P450 family.</text>
</comment>
<dbReference type="PANTHER" id="PTHR46300">
    <property type="entry name" value="P450, PUTATIVE (EUROFUNG)-RELATED-RELATED"/>
    <property type="match status" value="1"/>
</dbReference>
<organism evidence="7 8">
    <name type="scientific">Penicillium cataractarum</name>
    <dbReference type="NCBI Taxonomy" id="2100454"/>
    <lineage>
        <taxon>Eukaryota</taxon>
        <taxon>Fungi</taxon>
        <taxon>Dikarya</taxon>
        <taxon>Ascomycota</taxon>
        <taxon>Pezizomycotina</taxon>
        <taxon>Eurotiomycetes</taxon>
        <taxon>Eurotiomycetidae</taxon>
        <taxon>Eurotiales</taxon>
        <taxon>Aspergillaceae</taxon>
        <taxon>Penicillium</taxon>
    </lineage>
</organism>
<protein>
    <recommendedName>
        <fullName evidence="9">O-methylsterigmatocystin oxidoreductase</fullName>
    </recommendedName>
</protein>
<dbReference type="PRINTS" id="PR00385">
    <property type="entry name" value="P450"/>
</dbReference>
<comment type="caution">
    <text evidence="7">The sequence shown here is derived from an EMBL/GenBank/DDBJ whole genome shotgun (WGS) entry which is preliminary data.</text>
</comment>